<dbReference type="GO" id="GO:0071949">
    <property type="term" value="F:FAD binding"/>
    <property type="evidence" value="ECO:0007669"/>
    <property type="project" value="TreeGrafter"/>
</dbReference>
<feature type="binding site" evidence="13">
    <location>
        <begin position="410"/>
        <end position="412"/>
    </location>
    <ligand>
        <name>FAD</name>
        <dbReference type="ChEBI" id="CHEBI:57692"/>
    </ligand>
</feature>
<evidence type="ECO:0000256" key="11">
    <source>
        <dbReference type="ARBA" id="ARBA00023128"/>
    </source>
</evidence>
<comment type="cofactor">
    <cofactor evidence="1">
        <name>(6R)-5,10-methylene-5,6,7,8-tetrahydrofolate</name>
        <dbReference type="ChEBI" id="CHEBI:15636"/>
    </cofactor>
</comment>
<dbReference type="InterPro" id="IPR018394">
    <property type="entry name" value="DNA_photolyase_1_CS_C"/>
</dbReference>
<feature type="site" description="Electron transfer via tryptophanyl radical" evidence="14">
    <location>
        <position position="420"/>
    </location>
</feature>
<name>A0A507CBC2_9FUNG</name>
<dbReference type="GO" id="GO:0043153">
    <property type="term" value="P:entrainment of circadian clock by photoperiod"/>
    <property type="evidence" value="ECO:0007669"/>
    <property type="project" value="TreeGrafter"/>
</dbReference>
<dbReference type="InterPro" id="IPR014729">
    <property type="entry name" value="Rossmann-like_a/b/a_fold"/>
</dbReference>
<evidence type="ECO:0000256" key="1">
    <source>
        <dbReference type="ARBA" id="ARBA00001932"/>
    </source>
</evidence>
<dbReference type="Proteomes" id="UP000320475">
    <property type="component" value="Unassembled WGS sequence"/>
</dbReference>
<keyword evidence="10" id="KW-0175">Coiled coil</keyword>
<organism evidence="17 18">
    <name type="scientific">Synchytrium endobioticum</name>
    <dbReference type="NCBI Taxonomy" id="286115"/>
    <lineage>
        <taxon>Eukaryota</taxon>
        <taxon>Fungi</taxon>
        <taxon>Fungi incertae sedis</taxon>
        <taxon>Chytridiomycota</taxon>
        <taxon>Chytridiomycota incertae sedis</taxon>
        <taxon>Chytridiomycetes</taxon>
        <taxon>Synchytriales</taxon>
        <taxon>Synchytriaceae</taxon>
        <taxon>Synchytrium</taxon>
    </lineage>
</organism>
<dbReference type="InterPro" id="IPR024461">
    <property type="entry name" value="CCDC90-like"/>
</dbReference>
<dbReference type="PANTHER" id="PTHR11455:SF18">
    <property type="entry name" value="SI:CH1073-390K14.1"/>
    <property type="match status" value="1"/>
</dbReference>
<evidence type="ECO:0000256" key="13">
    <source>
        <dbReference type="PIRSR" id="PIRSR602081-1"/>
    </source>
</evidence>
<feature type="binding site" evidence="13">
    <location>
        <position position="309"/>
    </location>
    <ligand>
        <name>FAD</name>
        <dbReference type="ChEBI" id="CHEBI:57692"/>
    </ligand>
</feature>
<dbReference type="AlphaFoldDB" id="A0A507CBC2"/>
<feature type="site" description="Electron transfer via tryptophanyl radical" evidence="14">
    <location>
        <position position="344"/>
    </location>
</feature>
<evidence type="ECO:0000256" key="3">
    <source>
        <dbReference type="ARBA" id="ARBA00004370"/>
    </source>
</evidence>
<keyword evidence="9" id="KW-0157">Chromophore</keyword>
<dbReference type="PROSITE" id="PS51645">
    <property type="entry name" value="PHR_CRY_ALPHA_BETA"/>
    <property type="match status" value="1"/>
</dbReference>
<proteinExistence type="inferred from homology"/>
<dbReference type="Gene3D" id="1.25.40.80">
    <property type="match status" value="1"/>
</dbReference>
<dbReference type="InterPro" id="IPR036155">
    <property type="entry name" value="Crypto/Photolyase_N_sf"/>
</dbReference>
<keyword evidence="6 15" id="KW-0812">Transmembrane</keyword>
<dbReference type="GO" id="GO:0032922">
    <property type="term" value="P:circadian regulation of gene expression"/>
    <property type="evidence" value="ECO:0007669"/>
    <property type="project" value="TreeGrafter"/>
</dbReference>
<evidence type="ECO:0000256" key="9">
    <source>
        <dbReference type="ARBA" id="ARBA00022991"/>
    </source>
</evidence>
<evidence type="ECO:0000256" key="14">
    <source>
        <dbReference type="PIRSR" id="PIRSR602081-2"/>
    </source>
</evidence>
<comment type="subcellular location">
    <subcellularLocation>
        <location evidence="3">Membrane</location>
    </subcellularLocation>
    <subcellularLocation>
        <location evidence="2">Mitochondrion</location>
    </subcellularLocation>
</comment>
<reference evidence="17 18" key="1">
    <citation type="journal article" date="2019" name="Sci. Rep.">
        <title>Comparative genomics of chytrid fungi reveal insights into the obligate biotrophic and pathogenic lifestyle of Synchytrium endobioticum.</title>
        <authorList>
            <person name="van de Vossenberg B.T.L.H."/>
            <person name="Warris S."/>
            <person name="Nguyen H.D.T."/>
            <person name="van Gent-Pelzer M.P.E."/>
            <person name="Joly D.L."/>
            <person name="van de Geest H.C."/>
            <person name="Bonants P.J.M."/>
            <person name="Smith D.S."/>
            <person name="Levesque C.A."/>
            <person name="van der Lee T.A.J."/>
        </authorList>
    </citation>
    <scope>NUCLEOTIDE SEQUENCE [LARGE SCALE GENOMIC DNA]</scope>
    <source>
        <strain evidence="17 18">LEV6574</strain>
    </source>
</reference>
<dbReference type="Gene3D" id="1.10.579.10">
    <property type="entry name" value="DNA Cyclobutane Dipyrimidine Photolyase, subunit A, domain 3"/>
    <property type="match status" value="1"/>
</dbReference>
<dbReference type="OrthoDB" id="435881at2759"/>
<dbReference type="Gene3D" id="3.40.50.620">
    <property type="entry name" value="HUPs"/>
    <property type="match status" value="2"/>
</dbReference>
<dbReference type="GO" id="GO:0006950">
    <property type="term" value="P:response to stress"/>
    <property type="evidence" value="ECO:0007669"/>
    <property type="project" value="UniProtKB-ARBA"/>
</dbReference>
<evidence type="ECO:0000256" key="15">
    <source>
        <dbReference type="SAM" id="Phobius"/>
    </source>
</evidence>
<dbReference type="InterPro" id="IPR006050">
    <property type="entry name" value="DNA_photolyase_N"/>
</dbReference>
<dbReference type="FunFam" id="1.10.579.10:FF:000003">
    <property type="entry name" value="Deoxyribodipyrimidine photo-lyase"/>
    <property type="match status" value="1"/>
</dbReference>
<comment type="similarity">
    <text evidence="4">Belongs to the DNA photolyase class-1 family.</text>
</comment>
<comment type="cofactor">
    <cofactor evidence="13">
        <name>FAD</name>
        <dbReference type="ChEBI" id="CHEBI:57692"/>
    </cofactor>
    <text evidence="13">Binds 1 FAD per subunit.</text>
</comment>
<dbReference type="PRINTS" id="PR00147">
    <property type="entry name" value="DNAPHOTLYASE"/>
</dbReference>
<evidence type="ECO:0000256" key="6">
    <source>
        <dbReference type="ARBA" id="ARBA00022692"/>
    </source>
</evidence>
<dbReference type="SUPFAM" id="SSF48173">
    <property type="entry name" value="Cryptochrome/photolyase FAD-binding domain"/>
    <property type="match status" value="1"/>
</dbReference>
<dbReference type="SUPFAM" id="SSF52425">
    <property type="entry name" value="Cryptochrome/photolyase, N-terminal domain"/>
    <property type="match status" value="1"/>
</dbReference>
<evidence type="ECO:0000313" key="18">
    <source>
        <dbReference type="Proteomes" id="UP000320475"/>
    </source>
</evidence>
<feature type="binding site" evidence="13">
    <location>
        <begin position="312"/>
        <end position="319"/>
    </location>
    <ligand>
        <name>FAD</name>
        <dbReference type="ChEBI" id="CHEBI:57692"/>
    </ligand>
</feature>
<evidence type="ECO:0000256" key="2">
    <source>
        <dbReference type="ARBA" id="ARBA00004173"/>
    </source>
</evidence>
<dbReference type="Pfam" id="PF03441">
    <property type="entry name" value="FAD_binding_7"/>
    <property type="match status" value="1"/>
</dbReference>
<dbReference type="GO" id="GO:0005634">
    <property type="term" value="C:nucleus"/>
    <property type="evidence" value="ECO:0007669"/>
    <property type="project" value="TreeGrafter"/>
</dbReference>
<dbReference type="GO" id="GO:0005739">
    <property type="term" value="C:mitochondrion"/>
    <property type="evidence" value="ECO:0007669"/>
    <property type="project" value="UniProtKB-SubCell"/>
</dbReference>
<dbReference type="InterPro" id="IPR005101">
    <property type="entry name" value="Cryptochr/Photolyase_FAD-bd"/>
</dbReference>
<keyword evidence="5 13" id="KW-0285">Flavoprotein</keyword>
<dbReference type="GO" id="GO:0003677">
    <property type="term" value="F:DNA binding"/>
    <property type="evidence" value="ECO:0007669"/>
    <property type="project" value="TreeGrafter"/>
</dbReference>
<accession>A0A507CBC2</accession>
<feature type="domain" description="Photolyase/cryptochrome alpha/beta" evidence="16">
    <location>
        <begin position="42"/>
        <end position="154"/>
    </location>
</feature>
<feature type="binding site" evidence="13">
    <location>
        <begin position="270"/>
        <end position="274"/>
    </location>
    <ligand>
        <name>FAD</name>
        <dbReference type="ChEBI" id="CHEBI:57692"/>
    </ligand>
</feature>
<evidence type="ECO:0000256" key="8">
    <source>
        <dbReference type="ARBA" id="ARBA00022989"/>
    </source>
</evidence>
<keyword evidence="12 15" id="KW-0472">Membrane</keyword>
<dbReference type="GO" id="GO:0003904">
    <property type="term" value="F:deoxyribodipyrimidine photo-lyase activity"/>
    <property type="evidence" value="ECO:0007669"/>
    <property type="project" value="TreeGrafter"/>
</dbReference>
<evidence type="ECO:0000259" key="16">
    <source>
        <dbReference type="PROSITE" id="PS51645"/>
    </source>
</evidence>
<evidence type="ECO:0000313" key="17">
    <source>
        <dbReference type="EMBL" id="TPX36771.1"/>
    </source>
</evidence>
<comment type="caution">
    <text evidence="17">The sequence shown here is derived from an EMBL/GenBank/DDBJ whole genome shotgun (WGS) entry which is preliminary data.</text>
</comment>
<dbReference type="EMBL" id="QEAM01000682">
    <property type="protein sequence ID" value="TPX36771.1"/>
    <property type="molecule type" value="Genomic_DNA"/>
</dbReference>
<dbReference type="GO" id="GO:0016020">
    <property type="term" value="C:membrane"/>
    <property type="evidence" value="ECO:0007669"/>
    <property type="project" value="UniProtKB-SubCell"/>
</dbReference>
<gene>
    <name evidence="17" type="ORF">SeLEV6574_g08012</name>
</gene>
<keyword evidence="8 15" id="KW-1133">Transmembrane helix</keyword>
<dbReference type="InterPro" id="IPR036134">
    <property type="entry name" value="Crypto/Photolyase_FAD-like_sf"/>
</dbReference>
<evidence type="ECO:0000256" key="4">
    <source>
        <dbReference type="ARBA" id="ARBA00005862"/>
    </source>
</evidence>
<dbReference type="Pfam" id="PF00875">
    <property type="entry name" value="DNA_photolyase"/>
    <property type="match status" value="2"/>
</dbReference>
<dbReference type="VEuPathDB" id="FungiDB:SeMB42_g01600"/>
<dbReference type="Gene3D" id="1.20.5.340">
    <property type="match status" value="1"/>
</dbReference>
<feature type="binding site" evidence="13">
    <location>
        <position position="258"/>
    </location>
    <ligand>
        <name>FAD</name>
        <dbReference type="ChEBI" id="CHEBI:57692"/>
    </ligand>
</feature>
<feature type="transmembrane region" description="Helical" evidence="15">
    <location>
        <begin position="673"/>
        <end position="692"/>
    </location>
</feature>
<dbReference type="GO" id="GO:0006139">
    <property type="term" value="P:nucleobase-containing compound metabolic process"/>
    <property type="evidence" value="ECO:0007669"/>
    <property type="project" value="UniProtKB-ARBA"/>
</dbReference>
<evidence type="ECO:0000256" key="5">
    <source>
        <dbReference type="ARBA" id="ARBA00022630"/>
    </source>
</evidence>
<evidence type="ECO:0000256" key="10">
    <source>
        <dbReference type="ARBA" id="ARBA00023054"/>
    </source>
</evidence>
<sequence length="696" mass="79264">MSLHGHHDGNSKKRPRVNGNHIIEAAAKKVKADVVYTKTAGSTVIHWFRTDLRLADNTALHAATESAARRKLSLVVLWIISPAEWRNHLAASIKHAETTDDVLNLVKETCAEFQTAELHFNKEYERNESRRDAVIAAELPMMGVDVFSHHDQCVIPPGTIKTRQGNEYTVFTPFKNSWMVHLELNRDMLKPKPIPQPAIPLPDHLAALATEYAAVPRTVNGFILDTAKLERAHVTFPASEAHAQSRLANFMDRKIQMYANDRDKPFLSATSALSPYLTSGLISARQCVFQAMKKNGDQLTMLKTGAGTWISELCWRDFYRNVVVAFPRVSMNRSFKPEAELIEWRDDPVGFHAWCQGKTGFPIVDAGMRQLNETGWMHNRARMIVASFLAKDLLINWKLGENYFHEHLIDGDLASNNGGWQWSAGTGTDAQPYFRIFNPKTQSENFDPEGTYIKTYVPELASLKGKSVHDPYTALGAKGVEKIGYVKPIVDHKAARERALAAYSKAMKKLQPYSTNSSYNFDTYRFVNKLESETFERERAEGIMASLIDVIQESVTNITKNMVPKSEHEKSLYQTRVDFAQLRTELQLLEQNQYVILRADTTRLSVETDKLRRRVYEELRRVQSNIRLELSLEKGRIRDEQASQELKIREAQSRVDSEVANLRTQLEGITWELFRTLVPLFCAFGGLFFAYLRLVK</sequence>
<feature type="site" description="Electron transfer via tryptophanyl radical" evidence="14">
    <location>
        <position position="397"/>
    </location>
</feature>
<dbReference type="InterPro" id="IPR002081">
    <property type="entry name" value="Cryptochrome/DNA_photolyase_1"/>
</dbReference>
<dbReference type="PROSITE" id="PS00394">
    <property type="entry name" value="DNA_PHOTOLYASES_1_1"/>
    <property type="match status" value="1"/>
</dbReference>
<protein>
    <recommendedName>
        <fullName evidence="16">Photolyase/cryptochrome alpha/beta domain-containing protein</fullName>
    </recommendedName>
</protein>
<keyword evidence="7 13" id="KW-0274">FAD</keyword>
<evidence type="ECO:0000256" key="7">
    <source>
        <dbReference type="ARBA" id="ARBA00022827"/>
    </source>
</evidence>
<dbReference type="PROSITE" id="PS00691">
    <property type="entry name" value="DNA_PHOTOLYASES_1_2"/>
    <property type="match status" value="1"/>
</dbReference>
<dbReference type="Pfam" id="PF07798">
    <property type="entry name" value="CCDC90-like"/>
    <property type="match status" value="1"/>
</dbReference>
<keyword evidence="11" id="KW-0496">Mitochondrion</keyword>
<dbReference type="PANTHER" id="PTHR11455">
    <property type="entry name" value="CRYPTOCHROME"/>
    <property type="match status" value="1"/>
</dbReference>
<evidence type="ECO:0000256" key="12">
    <source>
        <dbReference type="ARBA" id="ARBA00023136"/>
    </source>
</evidence>